<keyword evidence="2" id="KW-1185">Reference proteome</keyword>
<dbReference type="PANTHER" id="PTHR36112">
    <property type="entry name" value="RIBOSOMAL RNA SMALL SUBUNIT METHYLTRANSFERASE J"/>
    <property type="match status" value="1"/>
</dbReference>
<keyword evidence="1" id="KW-0489">Methyltransferase</keyword>
<proteinExistence type="predicted"/>
<dbReference type="Gene3D" id="3.40.50.150">
    <property type="entry name" value="Vaccinia Virus protein VP39"/>
    <property type="match status" value="1"/>
</dbReference>
<dbReference type="GO" id="GO:0008168">
    <property type="term" value="F:methyltransferase activity"/>
    <property type="evidence" value="ECO:0007669"/>
    <property type="project" value="UniProtKB-KW"/>
</dbReference>
<accession>A0ABS2DP10</accession>
<sequence length="257" mass="28490">MIVTTSSRANAVILQKAREIASEVGGQFQIRGRDSIKDIQTEFNSEVLVVGKTRTELFLPGNEEPIFFHPNSAMFRIKRLISGGHDPLVNACGLTEGMTFLDCSLGLASDAIVASYAIGSSGVIKGIEGNKTTAYLVRAGLKTWDSGITKMNTAMRKIDVIWENSNEYLKTSGDHSVDVIYFDPMFEETIESSGIKGIKHLALYDDVTLEMIQEAKRVAKKRIVLKDHWKSSRFQHLGFTPIVRKSSNFHYGVLDLG</sequence>
<dbReference type="EMBL" id="JAFELM010000043">
    <property type="protein sequence ID" value="MBM6619348.1"/>
    <property type="molecule type" value="Genomic_DNA"/>
</dbReference>
<name>A0ABS2DP10_9BACI</name>
<dbReference type="PANTHER" id="PTHR36112:SF1">
    <property type="entry name" value="RIBOSOMAL RNA SMALL SUBUNIT METHYLTRANSFERASE J"/>
    <property type="match status" value="1"/>
</dbReference>
<gene>
    <name evidence="1" type="ORF">JR050_16935</name>
</gene>
<dbReference type="InterPro" id="IPR007536">
    <property type="entry name" value="16SrRNA_methylTrfase_J"/>
</dbReference>
<dbReference type="RefSeq" id="WP_204204808.1">
    <property type="nucleotide sequence ID" value="NZ_JAFELM010000043.1"/>
</dbReference>
<evidence type="ECO:0000313" key="1">
    <source>
        <dbReference type="EMBL" id="MBM6619348.1"/>
    </source>
</evidence>
<dbReference type="SUPFAM" id="SSF53335">
    <property type="entry name" value="S-adenosyl-L-methionine-dependent methyltransferases"/>
    <property type="match status" value="1"/>
</dbReference>
<keyword evidence="1" id="KW-0808">Transferase</keyword>
<evidence type="ECO:0000313" key="2">
    <source>
        <dbReference type="Proteomes" id="UP001518925"/>
    </source>
</evidence>
<dbReference type="Proteomes" id="UP001518925">
    <property type="component" value="Unassembled WGS sequence"/>
</dbReference>
<dbReference type="GO" id="GO:0032259">
    <property type="term" value="P:methylation"/>
    <property type="evidence" value="ECO:0007669"/>
    <property type="project" value="UniProtKB-KW"/>
</dbReference>
<comment type="caution">
    <text evidence="1">The sequence shown here is derived from an EMBL/GenBank/DDBJ whole genome shotgun (WGS) entry which is preliminary data.</text>
</comment>
<dbReference type="Pfam" id="PF04445">
    <property type="entry name" value="SAM_MT"/>
    <property type="match status" value="1"/>
</dbReference>
<dbReference type="InterPro" id="IPR029063">
    <property type="entry name" value="SAM-dependent_MTases_sf"/>
</dbReference>
<protein>
    <submittedName>
        <fullName evidence="1">Class I SAM-dependent methyltransferase</fullName>
    </submittedName>
</protein>
<reference evidence="1 2" key="1">
    <citation type="submission" date="2021-02" db="EMBL/GenBank/DDBJ databases">
        <title>Bacillus sp. RD4P76, an endophyte from a halophyte.</title>
        <authorList>
            <person name="Sun J.-Q."/>
        </authorList>
    </citation>
    <scope>NUCLEOTIDE SEQUENCE [LARGE SCALE GENOMIC DNA]</scope>
    <source>
        <strain evidence="1 2">RD4P76</strain>
    </source>
</reference>
<organism evidence="1 2">
    <name type="scientific">Bacillus suaedaesalsae</name>
    <dbReference type="NCBI Taxonomy" id="2810349"/>
    <lineage>
        <taxon>Bacteria</taxon>
        <taxon>Bacillati</taxon>
        <taxon>Bacillota</taxon>
        <taxon>Bacilli</taxon>
        <taxon>Bacillales</taxon>
        <taxon>Bacillaceae</taxon>
        <taxon>Bacillus</taxon>
    </lineage>
</organism>